<evidence type="ECO:0008006" key="4">
    <source>
        <dbReference type="Google" id="ProtNLM"/>
    </source>
</evidence>
<comment type="caution">
    <text evidence="2">The sequence shown here is derived from an EMBL/GenBank/DDBJ whole genome shotgun (WGS) entry which is preliminary data.</text>
</comment>
<feature type="transmembrane region" description="Helical" evidence="1">
    <location>
        <begin position="441"/>
        <end position="461"/>
    </location>
</feature>
<dbReference type="EMBL" id="JACRWC010000074">
    <property type="protein sequence ID" value="MBC5999564.1"/>
    <property type="molecule type" value="Genomic_DNA"/>
</dbReference>
<feature type="transmembrane region" description="Helical" evidence="1">
    <location>
        <begin position="271"/>
        <end position="293"/>
    </location>
</feature>
<feature type="transmembrane region" description="Helical" evidence="1">
    <location>
        <begin position="305"/>
        <end position="324"/>
    </location>
</feature>
<keyword evidence="1" id="KW-0472">Membrane</keyword>
<organism evidence="2 3">
    <name type="scientific">Lentihominibacter faecis</name>
    <dbReference type="NCBI Taxonomy" id="2764712"/>
    <lineage>
        <taxon>Bacteria</taxon>
        <taxon>Bacillati</taxon>
        <taxon>Bacillota</taxon>
        <taxon>Clostridia</taxon>
        <taxon>Peptostreptococcales</taxon>
        <taxon>Anaerovoracaceae</taxon>
        <taxon>Lentihominibacter</taxon>
    </lineage>
</organism>
<evidence type="ECO:0000313" key="2">
    <source>
        <dbReference type="EMBL" id="MBC5999564.1"/>
    </source>
</evidence>
<evidence type="ECO:0000313" key="3">
    <source>
        <dbReference type="Proteomes" id="UP000644115"/>
    </source>
</evidence>
<feature type="transmembrane region" description="Helical" evidence="1">
    <location>
        <begin position="242"/>
        <end position="259"/>
    </location>
</feature>
<keyword evidence="3" id="KW-1185">Reference proteome</keyword>
<evidence type="ECO:0000256" key="1">
    <source>
        <dbReference type="SAM" id="Phobius"/>
    </source>
</evidence>
<feature type="transmembrane region" description="Helical" evidence="1">
    <location>
        <begin position="106"/>
        <end position="134"/>
    </location>
</feature>
<reference evidence="2" key="1">
    <citation type="submission" date="2020-08" db="EMBL/GenBank/DDBJ databases">
        <authorList>
            <person name="Liu C."/>
            <person name="Sun Q."/>
        </authorList>
    </citation>
    <scope>NUCLEOTIDE SEQUENCE</scope>
    <source>
        <strain evidence="2">BX16</strain>
    </source>
</reference>
<feature type="transmembrane region" description="Helical" evidence="1">
    <location>
        <begin position="187"/>
        <end position="207"/>
    </location>
</feature>
<name>A0A923NDT6_9FIRM</name>
<proteinExistence type="predicted"/>
<sequence length="462" mass="48938">MLGLTTVHWIYLLFSILIFVALVRKREIVLVGIAGILAVVLVYTGSPVTAFQALCSSIVAGFSEVLYIFIGIALILTMTLAMKECGVDQALSRPLDRIRTGPGRTFLISGVIMFVVSLLIWPSPAVALMGAFFIPLAQKAGLPAIYMAVALNLFGHGAALSGDFFIQGVPAVAAESAGYTSSDLMPYLVPLWITMTVITIGMSFLLMKLDVRHMKKEDTVSGKNSHECRMISSDETGKKRRIFFLVMGLLLMFDIVVVVTCDVSGDDALTLITGTVLVISGILCLLFFGMSQAASKFIGFMTKGFGSAMEMFAPAVIIIAFFSIGNQETAQQILGEDVSGILSDLVHALVSGLHVPELCLPVVQSMAGILYSMDGSGFAGLTVIGEIAQSYHVSGECAKILTSLGQIVIIWVGGGTVIPWAVIPVSAICGVSPRELAKKNLIPVACGLVGTIVCAVILMAAV</sequence>
<dbReference type="RefSeq" id="WP_249286987.1">
    <property type="nucleotide sequence ID" value="NZ_JACRWC010000074.1"/>
</dbReference>
<keyword evidence="1" id="KW-1133">Transmembrane helix</keyword>
<dbReference type="AlphaFoldDB" id="A0A923NDT6"/>
<accession>A0A923NDT6</accession>
<feature type="transmembrane region" description="Helical" evidence="1">
    <location>
        <begin position="6"/>
        <end position="23"/>
    </location>
</feature>
<keyword evidence="1" id="KW-0812">Transmembrane</keyword>
<dbReference type="Proteomes" id="UP000644115">
    <property type="component" value="Unassembled WGS sequence"/>
</dbReference>
<feature type="transmembrane region" description="Helical" evidence="1">
    <location>
        <begin position="65"/>
        <end position="85"/>
    </location>
</feature>
<feature type="transmembrane region" description="Helical" evidence="1">
    <location>
        <begin position="28"/>
        <end position="45"/>
    </location>
</feature>
<feature type="transmembrane region" description="Helical" evidence="1">
    <location>
        <begin position="408"/>
        <end position="429"/>
    </location>
</feature>
<protein>
    <recommendedName>
        <fullName evidence="4">Citrate transporter</fullName>
    </recommendedName>
</protein>
<gene>
    <name evidence="2" type="ORF">H8876_06085</name>
</gene>